<dbReference type="PANTHER" id="PTHR48050">
    <property type="entry name" value="STEROL 3-BETA-GLUCOSYLTRANSFERASE"/>
    <property type="match status" value="1"/>
</dbReference>
<name>A0A3E0GZE3_9PSEU</name>
<dbReference type="GO" id="GO:0017000">
    <property type="term" value="P:antibiotic biosynthetic process"/>
    <property type="evidence" value="ECO:0007669"/>
    <property type="project" value="UniProtKB-ARBA"/>
</dbReference>
<dbReference type="InterPro" id="IPR002213">
    <property type="entry name" value="UDP_glucos_trans"/>
</dbReference>
<gene>
    <name evidence="4" type="ORF">BCF44_117103</name>
</gene>
<dbReference type="InterPro" id="IPR050426">
    <property type="entry name" value="Glycosyltransferase_28"/>
</dbReference>
<evidence type="ECO:0000256" key="1">
    <source>
        <dbReference type="ARBA" id="ARBA00009995"/>
    </source>
</evidence>
<dbReference type="Pfam" id="PF06722">
    <property type="entry name" value="EryCIII-like_C"/>
    <property type="match status" value="1"/>
</dbReference>
<evidence type="ECO:0000313" key="5">
    <source>
        <dbReference type="Proteomes" id="UP000256269"/>
    </source>
</evidence>
<keyword evidence="5" id="KW-1185">Reference proteome</keyword>
<comment type="caution">
    <text evidence="4">The sequence shown here is derived from an EMBL/GenBank/DDBJ whole genome shotgun (WGS) entry which is preliminary data.</text>
</comment>
<dbReference type="RefSeq" id="WP_116179785.1">
    <property type="nucleotide sequence ID" value="NZ_CP144375.1"/>
</dbReference>
<dbReference type="GO" id="GO:0008194">
    <property type="term" value="F:UDP-glycosyltransferase activity"/>
    <property type="evidence" value="ECO:0007669"/>
    <property type="project" value="InterPro"/>
</dbReference>
<dbReference type="SUPFAM" id="SSF53756">
    <property type="entry name" value="UDP-Glycosyltransferase/glycogen phosphorylase"/>
    <property type="match status" value="1"/>
</dbReference>
<organism evidence="4 5">
    <name type="scientific">Kutzneria buriramensis</name>
    <dbReference type="NCBI Taxonomy" id="1045776"/>
    <lineage>
        <taxon>Bacteria</taxon>
        <taxon>Bacillati</taxon>
        <taxon>Actinomycetota</taxon>
        <taxon>Actinomycetes</taxon>
        <taxon>Pseudonocardiales</taxon>
        <taxon>Pseudonocardiaceae</taxon>
        <taxon>Kutzneria</taxon>
    </lineage>
</organism>
<comment type="similarity">
    <text evidence="1">Belongs to the UDP-glycosyltransferase family.</text>
</comment>
<dbReference type="Proteomes" id="UP000256269">
    <property type="component" value="Unassembled WGS sequence"/>
</dbReference>
<dbReference type="FunFam" id="3.40.50.2000:FF:000072">
    <property type="entry name" value="Glycosyl transferase"/>
    <property type="match status" value="1"/>
</dbReference>
<dbReference type="EMBL" id="QUNO01000017">
    <property type="protein sequence ID" value="REH35715.1"/>
    <property type="molecule type" value="Genomic_DNA"/>
</dbReference>
<evidence type="ECO:0000256" key="2">
    <source>
        <dbReference type="ARBA" id="ARBA00022679"/>
    </source>
</evidence>
<sequence length="402" mass="43014">MAHVALCAIPFAGHINPTLGMVAELVRRGHRVSFPCTPAYRQRVVDAGAEPLDYVTTMAGSERAMGAFENPDRFTQADMNRITRMLLTEAVNVLPQWSARYHDDRPDLVVYDAPSCWAGRMLAHRWRVPAVRSHVTFAANGKWSLADGYADFDPADPEFASTIAGLGRLLGRLGIDRGGGEFLTGDDGTPAVVHLPRSFQFAGDTFGPQVCFAGPSAAHRPGGEPWRPVRPGGPLAFVSLGTVYNRHVAFFRSCVDALADESWRLVIALGGGLKPDELGPCPPSVEVHQFVRQRDVLAHADVFVHHGGMGGVLDGLEFGVPQVVVPRMAEHRATADRISELRLGVHVSAGDCDAGAIGRAVRQVIADPGTRAALAAMRRDVSVAGGAVAAADLVESAFPARR</sequence>
<accession>A0A3E0GZE3</accession>
<evidence type="ECO:0000259" key="3">
    <source>
        <dbReference type="Pfam" id="PF06722"/>
    </source>
</evidence>
<dbReference type="InterPro" id="IPR010610">
    <property type="entry name" value="EryCIII-like_C"/>
</dbReference>
<dbReference type="PANTHER" id="PTHR48050:SF13">
    <property type="entry name" value="STEROL 3-BETA-GLUCOSYLTRANSFERASE UGT80A2"/>
    <property type="match status" value="1"/>
</dbReference>
<dbReference type="Gene3D" id="3.40.50.2000">
    <property type="entry name" value="Glycogen Phosphorylase B"/>
    <property type="match status" value="2"/>
</dbReference>
<protein>
    <submittedName>
        <fullName evidence="4">Demethyllactenocin mycarosyltransferase</fullName>
    </submittedName>
</protein>
<keyword evidence="2 4" id="KW-0808">Transferase</keyword>
<feature type="domain" description="Erythromycin biosynthesis protein CIII-like C-terminal" evidence="3">
    <location>
        <begin position="256"/>
        <end position="381"/>
    </location>
</feature>
<dbReference type="AlphaFoldDB" id="A0A3E0GZE3"/>
<dbReference type="GO" id="GO:0016758">
    <property type="term" value="F:hexosyltransferase activity"/>
    <property type="evidence" value="ECO:0007669"/>
    <property type="project" value="InterPro"/>
</dbReference>
<dbReference type="OrthoDB" id="6620093at2"/>
<dbReference type="NCBIfam" id="TIGR01426">
    <property type="entry name" value="MGT"/>
    <property type="match status" value="1"/>
</dbReference>
<dbReference type="CDD" id="cd03784">
    <property type="entry name" value="GT1_Gtf-like"/>
    <property type="match status" value="1"/>
</dbReference>
<dbReference type="InterPro" id="IPR006326">
    <property type="entry name" value="UDPGT_MGT-like"/>
</dbReference>
<evidence type="ECO:0000313" key="4">
    <source>
        <dbReference type="EMBL" id="REH35715.1"/>
    </source>
</evidence>
<reference evidence="4 5" key="1">
    <citation type="submission" date="2018-08" db="EMBL/GenBank/DDBJ databases">
        <title>Genomic Encyclopedia of Archaeal and Bacterial Type Strains, Phase II (KMG-II): from individual species to whole genera.</title>
        <authorList>
            <person name="Goeker M."/>
        </authorList>
    </citation>
    <scope>NUCLEOTIDE SEQUENCE [LARGE SCALE GENOMIC DNA]</scope>
    <source>
        <strain evidence="4 5">DSM 45791</strain>
    </source>
</reference>
<proteinExistence type="inferred from homology"/>